<dbReference type="Gene3D" id="3.20.20.80">
    <property type="entry name" value="Glycosidases"/>
    <property type="match status" value="1"/>
</dbReference>
<feature type="domain" description="GH18" evidence="1">
    <location>
        <begin position="5"/>
        <end position="262"/>
    </location>
</feature>
<comment type="caution">
    <text evidence="2">The sequence shown here is derived from an EMBL/GenBank/DDBJ whole genome shotgun (WGS) entry which is preliminary data.</text>
</comment>
<dbReference type="PROSITE" id="PS51910">
    <property type="entry name" value="GH18_2"/>
    <property type="match status" value="1"/>
</dbReference>
<evidence type="ECO:0000313" key="3">
    <source>
        <dbReference type="Proteomes" id="UP001293593"/>
    </source>
</evidence>
<dbReference type="InterPro" id="IPR001223">
    <property type="entry name" value="Glyco_hydro18_cat"/>
</dbReference>
<dbReference type="SUPFAM" id="SSF51445">
    <property type="entry name" value="(Trans)glycosidases"/>
    <property type="match status" value="1"/>
</dbReference>
<dbReference type="GO" id="GO:0005975">
    <property type="term" value="P:carbohydrate metabolic process"/>
    <property type="evidence" value="ECO:0007669"/>
    <property type="project" value="InterPro"/>
</dbReference>
<dbReference type="Proteomes" id="UP001293593">
    <property type="component" value="Unassembled WGS sequence"/>
</dbReference>
<gene>
    <name evidence="2" type="ORF">QN277_024115</name>
</gene>
<dbReference type="AlphaFoldDB" id="A0AAE1K751"/>
<name>A0AAE1K751_9FABA</name>
<proteinExistence type="predicted"/>
<reference evidence="2" key="1">
    <citation type="submission" date="2023-10" db="EMBL/GenBank/DDBJ databases">
        <title>Chromosome-level genome of the transformable northern wattle, Acacia crassicarpa.</title>
        <authorList>
            <person name="Massaro I."/>
            <person name="Sinha N.R."/>
            <person name="Poethig S."/>
            <person name="Leichty A.R."/>
        </authorList>
    </citation>
    <scope>NUCLEOTIDE SEQUENCE</scope>
    <source>
        <strain evidence="2">Acra3RX</strain>
        <tissue evidence="2">Leaf</tissue>
    </source>
</reference>
<organism evidence="2 3">
    <name type="scientific">Acacia crassicarpa</name>
    <name type="common">northern wattle</name>
    <dbReference type="NCBI Taxonomy" id="499986"/>
    <lineage>
        <taxon>Eukaryota</taxon>
        <taxon>Viridiplantae</taxon>
        <taxon>Streptophyta</taxon>
        <taxon>Embryophyta</taxon>
        <taxon>Tracheophyta</taxon>
        <taxon>Spermatophyta</taxon>
        <taxon>Magnoliopsida</taxon>
        <taxon>eudicotyledons</taxon>
        <taxon>Gunneridae</taxon>
        <taxon>Pentapetalae</taxon>
        <taxon>rosids</taxon>
        <taxon>fabids</taxon>
        <taxon>Fabales</taxon>
        <taxon>Fabaceae</taxon>
        <taxon>Caesalpinioideae</taxon>
        <taxon>mimosoid clade</taxon>
        <taxon>Acacieae</taxon>
        <taxon>Acacia</taxon>
    </lineage>
</organism>
<protein>
    <recommendedName>
        <fullName evidence="1">GH18 domain-containing protein</fullName>
    </recommendedName>
</protein>
<dbReference type="EMBL" id="JAWXYG010000007">
    <property type="protein sequence ID" value="KAK4267319.1"/>
    <property type="molecule type" value="Genomic_DNA"/>
</dbReference>
<accession>A0AAE1K751</accession>
<dbReference type="PANTHER" id="PTHR46476:SF12">
    <property type="entry name" value="RUBISCO-ASSOCIATED PROTEIN"/>
    <property type="match status" value="1"/>
</dbReference>
<dbReference type="InterPro" id="IPR017853">
    <property type="entry name" value="GH"/>
</dbReference>
<sequence length="262" mass="29685">MTELAAFRVYASTPKSVEYLPNAMLKTEVHIVLAFARDYDAEGNNQTGKFVPYFDSSFDAEKIQAIRNSARGTTVKFFLSIGGRNPKYPFRISSGHREEWVRNATESLKDIVKNYRFDGIDIYYEHVTSNNDFAQAMRDVIWRLKRTENVITSASLTVSAPLNGLYNDLYKKGAADFDHVVYQSHSETSPISTFDGLVNVFFDKTINYPKTKIFAGHSDVLPSDWEKVPLPIFLGAVPKLIEKKIDSISKWIVTVADHDPEP</sequence>
<evidence type="ECO:0000259" key="1">
    <source>
        <dbReference type="PROSITE" id="PS51910"/>
    </source>
</evidence>
<dbReference type="Pfam" id="PF00704">
    <property type="entry name" value="Glyco_hydro_18"/>
    <property type="match status" value="1"/>
</dbReference>
<dbReference type="PANTHER" id="PTHR46476">
    <property type="entry name" value="CHITINASE 2-LIKE"/>
    <property type="match status" value="1"/>
</dbReference>
<evidence type="ECO:0000313" key="2">
    <source>
        <dbReference type="EMBL" id="KAK4267319.1"/>
    </source>
</evidence>
<keyword evidence="3" id="KW-1185">Reference proteome</keyword>